<feature type="signal peptide" evidence="9">
    <location>
        <begin position="1"/>
        <end position="24"/>
    </location>
</feature>
<keyword evidence="11" id="KW-0282">Flagellum</keyword>
<organism evidence="11 12">
    <name type="scientific">Desulfosarcina ovata subsp. ovata</name>
    <dbReference type="NCBI Taxonomy" id="2752305"/>
    <lineage>
        <taxon>Bacteria</taxon>
        <taxon>Pseudomonadati</taxon>
        <taxon>Thermodesulfobacteriota</taxon>
        <taxon>Desulfobacteria</taxon>
        <taxon>Desulfobacterales</taxon>
        <taxon>Desulfosarcinaceae</taxon>
        <taxon>Desulfosarcina</taxon>
    </lineage>
</organism>
<dbReference type="InterPro" id="IPR050790">
    <property type="entry name" value="ExbB/TolQ_transport"/>
</dbReference>
<keyword evidence="11" id="KW-0969">Cilium</keyword>
<comment type="subcellular location">
    <subcellularLocation>
        <location evidence="1">Cell membrane</location>
        <topology evidence="1">Multi-pass membrane protein</topology>
    </subcellularLocation>
    <subcellularLocation>
        <location evidence="6">Membrane</location>
        <topology evidence="6">Multi-pass membrane protein</topology>
    </subcellularLocation>
</comment>
<evidence type="ECO:0000313" key="12">
    <source>
        <dbReference type="Proteomes" id="UP000422108"/>
    </source>
</evidence>
<evidence type="ECO:0000256" key="7">
    <source>
        <dbReference type="SAM" id="Coils"/>
    </source>
</evidence>
<reference evidence="11 12" key="1">
    <citation type="submission" date="2019-11" db="EMBL/GenBank/DDBJ databases">
        <title>Comparative genomics of hydrocarbon-degrading Desulfosarcina strains.</title>
        <authorList>
            <person name="Watanabe M."/>
            <person name="Kojima H."/>
            <person name="Fukui M."/>
        </authorList>
    </citation>
    <scope>NUCLEOTIDE SEQUENCE [LARGE SCALE GENOMIC DNA]</scope>
    <source>
        <strain evidence="12">oXyS1</strain>
    </source>
</reference>
<keyword evidence="2" id="KW-1003">Cell membrane</keyword>
<dbReference type="RefSeq" id="WP_155313179.1">
    <property type="nucleotide sequence ID" value="NZ_AP021879.1"/>
</dbReference>
<protein>
    <submittedName>
        <fullName evidence="11">Flagellar motor protein MotA</fullName>
    </submittedName>
</protein>
<keyword evidence="7" id="KW-0175">Coiled coil</keyword>
<feature type="coiled-coil region" evidence="7">
    <location>
        <begin position="42"/>
        <end position="101"/>
    </location>
</feature>
<evidence type="ECO:0000256" key="5">
    <source>
        <dbReference type="ARBA" id="ARBA00023136"/>
    </source>
</evidence>
<accession>A0A5K8AIC3</accession>
<dbReference type="PANTHER" id="PTHR30625:SF11">
    <property type="entry name" value="MOTA_TOLQ_EXBB PROTON CHANNEL DOMAIN-CONTAINING PROTEIN"/>
    <property type="match status" value="1"/>
</dbReference>
<evidence type="ECO:0000259" key="10">
    <source>
        <dbReference type="Pfam" id="PF01618"/>
    </source>
</evidence>
<dbReference type="InterPro" id="IPR002898">
    <property type="entry name" value="MotA_ExbB_proton_chnl"/>
</dbReference>
<evidence type="ECO:0000256" key="9">
    <source>
        <dbReference type="SAM" id="SignalP"/>
    </source>
</evidence>
<feature type="chain" id="PRO_5024412608" evidence="9">
    <location>
        <begin position="25"/>
        <end position="478"/>
    </location>
</feature>
<evidence type="ECO:0000256" key="3">
    <source>
        <dbReference type="ARBA" id="ARBA00022692"/>
    </source>
</evidence>
<keyword evidence="3 8" id="KW-0812">Transmembrane</keyword>
<dbReference type="Pfam" id="PF01618">
    <property type="entry name" value="MotA_ExbB"/>
    <property type="match status" value="1"/>
</dbReference>
<feature type="transmembrane region" description="Helical" evidence="8">
    <location>
        <begin position="424"/>
        <end position="444"/>
    </location>
</feature>
<keyword evidence="4 8" id="KW-1133">Transmembrane helix</keyword>
<dbReference type="PANTHER" id="PTHR30625">
    <property type="entry name" value="PROTEIN TOLQ"/>
    <property type="match status" value="1"/>
</dbReference>
<name>A0A5K8AIC3_9BACT</name>
<sequence>MKKIVFSRFPVLLMVIAMALPAAAGDMRELQIQAQEARQTLIRDAAAEKAAAEAAAAESRARIMKDRVSLEAAIAALESANRSLEKTVDTMDAEYRQLVDREGQLSEKLTRTDSMINELVGVIRVNAKDVDGLITQNLQSAMGGTPPSFLQAVAQESRFPGMDDVRALARGLLDQIETTSEVAMQKGTIIDRAGRDVDADVLLLGPFTAAYRIGDETGFCNYSAAGRKLYALSRLPTGRMQNHLERYMDGESDVVPMDISRGGALRQLTHELKLWEQVPKGGPIVWPILLILAVGILIVIERIIFLVRKHLDADGLVRTIESHCLKEDWPACETVCDRHANIPVARVVKAGLTCCDMQREEMENALQEAILREIPPMERFLSTLGMLAAIAPLMGLLGTVTGMIDTFHVITLHGTGDPRLMSGGISEALVTTMLGLTVAIPLMLSQTLLSRAVDKKIGEMEEKAVALVNIIHKSRGKR</sequence>
<keyword evidence="6" id="KW-0653">Protein transport</keyword>
<dbReference type="EMBL" id="AP021879">
    <property type="protein sequence ID" value="BBO92432.1"/>
    <property type="molecule type" value="Genomic_DNA"/>
</dbReference>
<evidence type="ECO:0000256" key="1">
    <source>
        <dbReference type="ARBA" id="ARBA00004651"/>
    </source>
</evidence>
<dbReference type="GO" id="GO:0005886">
    <property type="term" value="C:plasma membrane"/>
    <property type="evidence" value="ECO:0007669"/>
    <property type="project" value="UniProtKB-SubCell"/>
</dbReference>
<comment type="similarity">
    <text evidence="6">Belongs to the exbB/tolQ family.</text>
</comment>
<feature type="transmembrane region" description="Helical" evidence="8">
    <location>
        <begin position="284"/>
        <end position="305"/>
    </location>
</feature>
<dbReference type="Proteomes" id="UP000422108">
    <property type="component" value="Chromosome"/>
</dbReference>
<feature type="transmembrane region" description="Helical" evidence="8">
    <location>
        <begin position="380"/>
        <end position="404"/>
    </location>
</feature>
<dbReference type="AlphaFoldDB" id="A0A5K8AIC3"/>
<keyword evidence="9" id="KW-0732">Signal</keyword>
<evidence type="ECO:0000256" key="2">
    <source>
        <dbReference type="ARBA" id="ARBA00022475"/>
    </source>
</evidence>
<evidence type="ECO:0000256" key="4">
    <source>
        <dbReference type="ARBA" id="ARBA00022989"/>
    </source>
</evidence>
<keyword evidence="11" id="KW-0966">Cell projection</keyword>
<dbReference type="InterPro" id="IPR017270">
    <property type="entry name" value="MotA/TolQ/ExbB-rel"/>
</dbReference>
<feature type="domain" description="MotA/TolQ/ExbB proton channel" evidence="10">
    <location>
        <begin position="342"/>
        <end position="461"/>
    </location>
</feature>
<proteinExistence type="inferred from homology"/>
<evidence type="ECO:0000256" key="6">
    <source>
        <dbReference type="RuleBase" id="RU004057"/>
    </source>
</evidence>
<keyword evidence="6" id="KW-0813">Transport</keyword>
<evidence type="ECO:0000313" key="11">
    <source>
        <dbReference type="EMBL" id="BBO92432.1"/>
    </source>
</evidence>
<keyword evidence="5 8" id="KW-0472">Membrane</keyword>
<evidence type="ECO:0000256" key="8">
    <source>
        <dbReference type="SAM" id="Phobius"/>
    </source>
</evidence>
<keyword evidence="12" id="KW-1185">Reference proteome</keyword>
<gene>
    <name evidence="11" type="ORF">DSCOOX_56120</name>
</gene>
<dbReference type="GO" id="GO:0017038">
    <property type="term" value="P:protein import"/>
    <property type="evidence" value="ECO:0007669"/>
    <property type="project" value="TreeGrafter"/>
</dbReference>
<dbReference type="PIRSF" id="PIRSF037714">
    <property type="entry name" value="TolR"/>
    <property type="match status" value="1"/>
</dbReference>